<comment type="caution">
    <text evidence="2">The sequence shown here is derived from an EMBL/GenBank/DDBJ whole genome shotgun (WGS) entry which is preliminary data.</text>
</comment>
<gene>
    <name evidence="2" type="ORF">JF887_10130</name>
</gene>
<dbReference type="AlphaFoldDB" id="A0A934KRD1"/>
<dbReference type="Pfam" id="PF00535">
    <property type="entry name" value="Glycos_transf_2"/>
    <property type="match status" value="1"/>
</dbReference>
<dbReference type="InterPro" id="IPR029044">
    <property type="entry name" value="Nucleotide-diphossugar_trans"/>
</dbReference>
<dbReference type="PANTHER" id="PTHR43179:SF7">
    <property type="entry name" value="RHAMNOSYLTRANSFERASE WBBL"/>
    <property type="match status" value="1"/>
</dbReference>
<organism evidence="2 3">
    <name type="scientific">Candidatus Amunia macphersoniae</name>
    <dbReference type="NCBI Taxonomy" id="3127014"/>
    <lineage>
        <taxon>Bacteria</taxon>
        <taxon>Bacillati</taxon>
        <taxon>Candidatus Dormiibacterota</taxon>
        <taxon>Candidatus Dormibacteria</taxon>
        <taxon>Candidatus Aeolococcales</taxon>
        <taxon>Candidatus Aeolococcaceae</taxon>
        <taxon>Candidatus Amunia</taxon>
    </lineage>
</organism>
<dbReference type="SUPFAM" id="SSF53448">
    <property type="entry name" value="Nucleotide-diphospho-sugar transferases"/>
    <property type="match status" value="1"/>
</dbReference>
<feature type="domain" description="Glycosyltransferase 2-like" evidence="1">
    <location>
        <begin position="2"/>
        <end position="116"/>
    </location>
</feature>
<proteinExistence type="predicted"/>
<evidence type="ECO:0000313" key="3">
    <source>
        <dbReference type="Proteomes" id="UP000614410"/>
    </source>
</evidence>
<reference evidence="2 3" key="1">
    <citation type="submission" date="2020-10" db="EMBL/GenBank/DDBJ databases">
        <title>Ca. Dormibacterota MAGs.</title>
        <authorList>
            <person name="Montgomery K."/>
        </authorList>
    </citation>
    <scope>NUCLEOTIDE SEQUENCE [LARGE SCALE GENOMIC DNA]</scope>
    <source>
        <strain evidence="2">Mitchell_Peninsula_5</strain>
    </source>
</reference>
<name>A0A934KRD1_9BACT</name>
<dbReference type="Proteomes" id="UP000614410">
    <property type="component" value="Unassembled WGS sequence"/>
</dbReference>
<dbReference type="InterPro" id="IPR001173">
    <property type="entry name" value="Glyco_trans_2-like"/>
</dbReference>
<accession>A0A934KRD1</accession>
<protein>
    <submittedName>
        <fullName evidence="2">Glycosyltransferase family 2 protein</fullName>
    </submittedName>
</protein>
<evidence type="ECO:0000313" key="2">
    <source>
        <dbReference type="EMBL" id="MBJ7609767.1"/>
    </source>
</evidence>
<dbReference type="CDD" id="cd04186">
    <property type="entry name" value="GT_2_like_c"/>
    <property type="match status" value="1"/>
</dbReference>
<dbReference type="EMBL" id="JAEKNN010000051">
    <property type="protein sequence ID" value="MBJ7609767.1"/>
    <property type="molecule type" value="Genomic_DNA"/>
</dbReference>
<dbReference type="Gene3D" id="3.90.550.10">
    <property type="entry name" value="Spore Coat Polysaccharide Biosynthesis Protein SpsA, Chain A"/>
    <property type="match status" value="1"/>
</dbReference>
<evidence type="ECO:0000259" key="1">
    <source>
        <dbReference type="Pfam" id="PF00535"/>
    </source>
</evidence>
<sequence>MSIIVLVTDDSSMLRRCLVSIDEHRPRVPVSEVIVVANGTPPKELDWLFARTDIVLLISPVNLGFGGGCNWAAAIARGRRLLFMNDDAVATPLWLSELNSAFEGARAVGVAGSRVLLRNGTLQEAGGVVWRDGSTSGVGRGMNPAASMYTVTRDVDYVSFCSAMVAREAWDAVGGLDDDYFPAYYEDTDFCLRARSLGWGVICAPGSVVVHAEGSSTSPRFKRFLTSRNRARFVAKWQSTLAGHVPPPSLTAGQKAVERALGRTALRARSGVEKAGHRGRALSTVIRSGEAERVDAADIRSLETRTLRRLLAVDEAYIDALTRELEAVGPATVIRQQYRSVRAATGRMITRHPRVGRLMRTVIVSVGNRD</sequence>
<dbReference type="PANTHER" id="PTHR43179">
    <property type="entry name" value="RHAMNOSYLTRANSFERASE WBBL"/>
    <property type="match status" value="1"/>
</dbReference>